<keyword evidence="3" id="KW-1185">Reference proteome</keyword>
<dbReference type="RefSeq" id="WP_346824151.1">
    <property type="nucleotide sequence ID" value="NZ_JBDKWZ010000022.1"/>
</dbReference>
<dbReference type="InterPro" id="IPR011644">
    <property type="entry name" value="Heme_NO-bd"/>
</dbReference>
<dbReference type="EMBL" id="JBDKWZ010000022">
    <property type="protein sequence ID" value="MEN7551370.1"/>
    <property type="molecule type" value="Genomic_DNA"/>
</dbReference>
<dbReference type="InterPro" id="IPR038158">
    <property type="entry name" value="H-NOX_domain_sf"/>
</dbReference>
<dbReference type="InterPro" id="IPR024096">
    <property type="entry name" value="NO_sig/Golgi_transp_ligand-bd"/>
</dbReference>
<accession>A0AAW9SFL1</accession>
<proteinExistence type="predicted"/>
<comment type="caution">
    <text evidence="2">The sequence shown here is derived from an EMBL/GenBank/DDBJ whole genome shotgun (WGS) entry which is preliminary data.</text>
</comment>
<dbReference type="Gene3D" id="3.90.1520.10">
    <property type="entry name" value="H-NOX domain"/>
    <property type="match status" value="1"/>
</dbReference>
<dbReference type="PANTHER" id="PTHR45655:SF13">
    <property type="entry name" value="SOLUBLE GUANYLATE CYCLASE GCY-32-RELATED"/>
    <property type="match status" value="1"/>
</dbReference>
<dbReference type="Proteomes" id="UP001403385">
    <property type="component" value="Unassembled WGS sequence"/>
</dbReference>
<dbReference type="GO" id="GO:0020037">
    <property type="term" value="F:heme binding"/>
    <property type="evidence" value="ECO:0007669"/>
    <property type="project" value="InterPro"/>
</dbReference>
<dbReference type="AlphaFoldDB" id="A0AAW9SFL1"/>
<protein>
    <submittedName>
        <fullName evidence="2">Heme NO-binding domain-containing protein</fullName>
    </submittedName>
</protein>
<name>A0AAW9SFL1_9BACT</name>
<dbReference type="Pfam" id="PF07700">
    <property type="entry name" value="HNOB"/>
    <property type="match status" value="1"/>
</dbReference>
<evidence type="ECO:0000313" key="2">
    <source>
        <dbReference type="EMBL" id="MEN7551370.1"/>
    </source>
</evidence>
<organism evidence="2 3">
    <name type="scientific">Rapidithrix thailandica</name>
    <dbReference type="NCBI Taxonomy" id="413964"/>
    <lineage>
        <taxon>Bacteria</taxon>
        <taxon>Pseudomonadati</taxon>
        <taxon>Bacteroidota</taxon>
        <taxon>Cytophagia</taxon>
        <taxon>Cytophagales</taxon>
        <taxon>Flammeovirgaceae</taxon>
        <taxon>Rapidithrix</taxon>
    </lineage>
</organism>
<reference evidence="2 3" key="1">
    <citation type="submission" date="2024-04" db="EMBL/GenBank/DDBJ databases">
        <title>Novel genus in family Flammeovirgaceae.</title>
        <authorList>
            <person name="Nguyen T.H."/>
            <person name="Vuong T.Q."/>
            <person name="Le H."/>
            <person name="Kim S.-G."/>
        </authorList>
    </citation>
    <scope>NUCLEOTIDE SEQUENCE [LARGE SCALE GENOMIC DNA]</scope>
    <source>
        <strain evidence="2 3">JCM 23209</strain>
    </source>
</reference>
<feature type="domain" description="Heme NO-binding" evidence="1">
    <location>
        <begin position="2"/>
        <end position="161"/>
    </location>
</feature>
<dbReference type="SUPFAM" id="SSF111126">
    <property type="entry name" value="Ligand-binding domain in the NO signalling and Golgi transport"/>
    <property type="match status" value="1"/>
</dbReference>
<gene>
    <name evidence="2" type="ORF">AAG747_25870</name>
</gene>
<evidence type="ECO:0000313" key="3">
    <source>
        <dbReference type="Proteomes" id="UP001403385"/>
    </source>
</evidence>
<evidence type="ECO:0000259" key="1">
    <source>
        <dbReference type="Pfam" id="PF07700"/>
    </source>
</evidence>
<dbReference type="PANTHER" id="PTHR45655">
    <property type="entry name" value="GUANYLATE CYCLASE SOLUBLE SUBUNIT BETA-2"/>
    <property type="match status" value="1"/>
</dbReference>
<sequence>MKGLIFTEFIDMIEEKYGLEMADYLINTSELPSKGAYTAVGTYNHHELFQLVGHLSEKIKIPPHEIFREFGKYLFFVLAKSYQDFLDNVESAFDFLSAFEIYIHVEVQKLYPDAELPHLHTSWEDENTLILIYHSERKLADFAYGLIESCLEYYQENAEVRMERLSDDNSKVKFIIKKS</sequence>